<dbReference type="RefSeq" id="XP_030997024.1">
    <property type="nucleotide sequence ID" value="XM_031139018.1"/>
</dbReference>
<dbReference type="Proteomes" id="UP000319257">
    <property type="component" value="Unassembled WGS sequence"/>
</dbReference>
<name>A0A507B683_9PEZI</name>
<dbReference type="AlphaFoldDB" id="A0A507B683"/>
<dbReference type="InParanoid" id="A0A507B683"/>
<dbReference type="EMBL" id="SKBQ01000022">
    <property type="protein sequence ID" value="TPX15313.1"/>
    <property type="molecule type" value="Genomic_DNA"/>
</dbReference>
<keyword evidence="1" id="KW-0812">Transmembrane</keyword>
<keyword evidence="1" id="KW-0472">Membrane</keyword>
<keyword evidence="1" id="KW-1133">Transmembrane helix</keyword>
<proteinExistence type="predicted"/>
<protein>
    <submittedName>
        <fullName evidence="2">Uncharacterized protein</fullName>
    </submittedName>
</protein>
<evidence type="ECO:0000313" key="3">
    <source>
        <dbReference type="Proteomes" id="UP000319257"/>
    </source>
</evidence>
<dbReference type="GeneID" id="41972037"/>
<comment type="caution">
    <text evidence="2">The sequence shown here is derived from an EMBL/GenBank/DDBJ whole genome shotgun (WGS) entry which is preliminary data.</text>
</comment>
<organism evidence="2 3">
    <name type="scientific">Thyridium curvatum</name>
    <dbReference type="NCBI Taxonomy" id="1093900"/>
    <lineage>
        <taxon>Eukaryota</taxon>
        <taxon>Fungi</taxon>
        <taxon>Dikarya</taxon>
        <taxon>Ascomycota</taxon>
        <taxon>Pezizomycotina</taxon>
        <taxon>Sordariomycetes</taxon>
        <taxon>Sordariomycetidae</taxon>
        <taxon>Thyridiales</taxon>
        <taxon>Thyridiaceae</taxon>
        <taxon>Thyridium</taxon>
    </lineage>
</organism>
<feature type="transmembrane region" description="Helical" evidence="1">
    <location>
        <begin position="16"/>
        <end position="39"/>
    </location>
</feature>
<reference evidence="2 3" key="1">
    <citation type="submission" date="2019-06" db="EMBL/GenBank/DDBJ databases">
        <title>Draft genome sequence of the filamentous fungus Phialemoniopsis curvata isolated from diesel fuel.</title>
        <authorList>
            <person name="Varaljay V.A."/>
            <person name="Lyon W.J."/>
            <person name="Crouch A.L."/>
            <person name="Drake C.E."/>
            <person name="Hollomon J.M."/>
            <person name="Nadeau L.J."/>
            <person name="Nunn H.S."/>
            <person name="Stevenson B.S."/>
            <person name="Bojanowski C.L."/>
            <person name="Crookes-Goodson W.J."/>
        </authorList>
    </citation>
    <scope>NUCLEOTIDE SEQUENCE [LARGE SCALE GENOMIC DNA]</scope>
    <source>
        <strain evidence="2 3">D216</strain>
    </source>
</reference>
<dbReference type="PROSITE" id="PS51257">
    <property type="entry name" value="PROKAR_LIPOPROTEIN"/>
    <property type="match status" value="1"/>
</dbReference>
<gene>
    <name evidence="2" type="ORF">E0L32_004590</name>
</gene>
<sequence length="136" mass="15298">MLTTLRTTVRLTARTVLVAMASLWLVLFLWTACLAYFIGKSKTISRLAGRLFAHGIDRQYQLILVSDYHAMLSLVLPLAQSLVTGRSRVREQNGQQIDRPSLVALYGMLTGRFIEMQMLARDPVECGVACKSEHQE</sequence>
<evidence type="ECO:0000256" key="1">
    <source>
        <dbReference type="SAM" id="Phobius"/>
    </source>
</evidence>
<keyword evidence="3" id="KW-1185">Reference proteome</keyword>
<accession>A0A507B683</accession>
<evidence type="ECO:0000313" key="2">
    <source>
        <dbReference type="EMBL" id="TPX15313.1"/>
    </source>
</evidence>